<dbReference type="InterPro" id="IPR000639">
    <property type="entry name" value="Epox_hydrolase-like"/>
</dbReference>
<dbReference type="AlphaFoldDB" id="A0A1M6RKA6"/>
<dbReference type="Pfam" id="PF00561">
    <property type="entry name" value="Abhydrolase_1"/>
    <property type="match status" value="1"/>
</dbReference>
<sequence length="386" mass="42884">MPSLPDIPLPPGIRSRFVDDINGLRMHVLETGFETRGRPCILLLHGFPELAFSWRKVMPALAAAGYHVIAPDQRGYGRTTGWDADYDGDLNSFRLLNLVRDALGLVSAFGYRSVDAVVGHDFGSSVAAWCALVRPDVFRSVALMSAPFAGPPQLTFNTADAPARPKQADPVHRELAALPRPRKHYQWYYSTRAANADMHRAPQGVHDFLRAYYHHKSADWKDNKPYPLQSWSAGELAKLPTYYVMDLAKNMAETVAEEMPSAEAIAANTWLPDRELAFYSAEYARTGFQGGLQWYRCGTSGAFTAELETYSGRTIDVPSCFISGKQDWGTYQRPGTFEAMQTRACARMIGVHLIDGAGHWVQQEQPEQVSHLLLQFVKQASEAASG</sequence>
<dbReference type="InterPro" id="IPR000073">
    <property type="entry name" value="AB_hydrolase_1"/>
</dbReference>
<dbReference type="InterPro" id="IPR029058">
    <property type="entry name" value="AB_hydrolase_fold"/>
</dbReference>
<dbReference type="GO" id="GO:0016787">
    <property type="term" value="F:hydrolase activity"/>
    <property type="evidence" value="ECO:0007669"/>
    <property type="project" value="UniProtKB-KW"/>
</dbReference>
<dbReference type="OrthoDB" id="9812774at2"/>
<keyword evidence="1 3" id="KW-0378">Hydrolase</keyword>
<dbReference type="EMBL" id="LT670844">
    <property type="protein sequence ID" value="SHK32869.1"/>
    <property type="molecule type" value="Genomic_DNA"/>
</dbReference>
<protein>
    <submittedName>
        <fullName evidence="3">Alpha/beta hydrolase fold</fullName>
    </submittedName>
</protein>
<dbReference type="RefSeq" id="WP_079538988.1">
    <property type="nucleotide sequence ID" value="NZ_LT670844.1"/>
</dbReference>
<evidence type="ECO:0000259" key="2">
    <source>
        <dbReference type="Pfam" id="PF00561"/>
    </source>
</evidence>
<dbReference type="Gene3D" id="3.40.50.1820">
    <property type="entry name" value="alpha/beta hydrolase"/>
    <property type="match status" value="1"/>
</dbReference>
<name>A0A1M6RKA6_9BRAD</name>
<dbReference type="SUPFAM" id="SSF53474">
    <property type="entry name" value="alpha/beta-Hydrolases"/>
    <property type="match status" value="1"/>
</dbReference>
<accession>A0A1M6RKA6</accession>
<reference evidence="3 4" key="1">
    <citation type="submission" date="2016-11" db="EMBL/GenBank/DDBJ databases">
        <authorList>
            <person name="Jaros S."/>
            <person name="Januszkiewicz K."/>
            <person name="Wedrychowicz H."/>
        </authorList>
    </citation>
    <scope>NUCLEOTIDE SEQUENCE [LARGE SCALE GENOMIC DNA]</scope>
    <source>
        <strain evidence="3 4">GAS499</strain>
    </source>
</reference>
<organism evidence="3 4">
    <name type="scientific">Bradyrhizobium lablabi</name>
    <dbReference type="NCBI Taxonomy" id="722472"/>
    <lineage>
        <taxon>Bacteria</taxon>
        <taxon>Pseudomonadati</taxon>
        <taxon>Pseudomonadota</taxon>
        <taxon>Alphaproteobacteria</taxon>
        <taxon>Hyphomicrobiales</taxon>
        <taxon>Nitrobacteraceae</taxon>
        <taxon>Bradyrhizobium</taxon>
    </lineage>
</organism>
<proteinExistence type="predicted"/>
<feature type="domain" description="AB hydrolase-1" evidence="2">
    <location>
        <begin position="40"/>
        <end position="362"/>
    </location>
</feature>
<dbReference type="PRINTS" id="PR00412">
    <property type="entry name" value="EPOXHYDRLASE"/>
</dbReference>
<evidence type="ECO:0000313" key="4">
    <source>
        <dbReference type="Proteomes" id="UP000189935"/>
    </source>
</evidence>
<dbReference type="PRINTS" id="PR00111">
    <property type="entry name" value="ABHYDROLASE"/>
</dbReference>
<gene>
    <name evidence="3" type="ORF">SAMN05444159_3007</name>
</gene>
<evidence type="ECO:0000313" key="3">
    <source>
        <dbReference type="EMBL" id="SHK32869.1"/>
    </source>
</evidence>
<dbReference type="PANTHER" id="PTHR43329">
    <property type="entry name" value="EPOXIDE HYDROLASE"/>
    <property type="match status" value="1"/>
</dbReference>
<dbReference type="Proteomes" id="UP000189935">
    <property type="component" value="Chromosome I"/>
</dbReference>
<evidence type="ECO:0000256" key="1">
    <source>
        <dbReference type="ARBA" id="ARBA00022801"/>
    </source>
</evidence>